<evidence type="ECO:0000256" key="11">
    <source>
        <dbReference type="ARBA" id="ARBA00023204"/>
    </source>
</evidence>
<proteinExistence type="inferred from homology"/>
<feature type="active site" evidence="13">
    <location>
        <position position="67"/>
    </location>
</feature>
<comment type="subcellular location">
    <subcellularLocation>
        <location evidence="13">Cytoplasm</location>
    </subcellularLocation>
</comment>
<keyword evidence="9 13" id="KW-0238">DNA-binding</keyword>
<dbReference type="GO" id="GO:0006310">
    <property type="term" value="P:DNA recombination"/>
    <property type="evidence" value="ECO:0007669"/>
    <property type="project" value="UniProtKB-UniRule"/>
</dbReference>
<evidence type="ECO:0000256" key="9">
    <source>
        <dbReference type="ARBA" id="ARBA00023125"/>
    </source>
</evidence>
<comment type="similarity">
    <text evidence="1 13">Belongs to the RuvC family.</text>
</comment>
<feature type="active site" evidence="13">
    <location>
        <position position="140"/>
    </location>
</feature>
<keyword evidence="16" id="KW-1185">Reference proteome</keyword>
<dbReference type="STRING" id="112901.SAMN04488500_105291"/>
<evidence type="ECO:0000256" key="5">
    <source>
        <dbReference type="ARBA" id="ARBA00022759"/>
    </source>
</evidence>
<dbReference type="PRINTS" id="PR00696">
    <property type="entry name" value="RSOLVASERUVC"/>
</dbReference>
<dbReference type="OrthoDB" id="9805499at2"/>
<dbReference type="GO" id="GO:0048476">
    <property type="term" value="C:Holliday junction resolvase complex"/>
    <property type="evidence" value="ECO:0007669"/>
    <property type="project" value="UniProtKB-UniRule"/>
</dbReference>
<dbReference type="PANTHER" id="PTHR30194">
    <property type="entry name" value="CROSSOVER JUNCTION ENDODEOXYRIBONUCLEASE RUVC"/>
    <property type="match status" value="1"/>
</dbReference>
<dbReference type="InterPro" id="IPR020563">
    <property type="entry name" value="X-over_junc_endoDNase_Mg_BS"/>
</dbReference>
<keyword evidence="5 13" id="KW-0255">Endonuclease</keyword>
<evidence type="ECO:0000256" key="6">
    <source>
        <dbReference type="ARBA" id="ARBA00022763"/>
    </source>
</evidence>
<evidence type="ECO:0000313" key="16">
    <source>
        <dbReference type="Proteomes" id="UP000192738"/>
    </source>
</evidence>
<dbReference type="InterPro" id="IPR012337">
    <property type="entry name" value="RNaseH-like_sf"/>
</dbReference>
<comment type="function">
    <text evidence="13">The RuvA-RuvB-RuvC complex processes Holliday junction (HJ) DNA during genetic recombination and DNA repair. Endonuclease that resolves HJ intermediates. Cleaves cruciform DNA by making single-stranded nicks across the HJ at symmetrical positions within the homologous arms, yielding a 5'-phosphate and a 3'-hydroxyl group; requires a central core of homology in the junction. The consensus cleavage sequence is 5'-(A/T)TT(C/G)-3'. Cleavage occurs on the 3'-side of the TT dinucleotide at the point of strand exchange. HJ branch migration catalyzed by RuvA-RuvB allows RuvC to scan DNA until it finds its consensus sequence, where it cleaves and resolves the cruciform DNA.</text>
</comment>
<dbReference type="InterPro" id="IPR002176">
    <property type="entry name" value="X-over_junc_endoDNase_RuvC"/>
</dbReference>
<dbReference type="Pfam" id="PF02075">
    <property type="entry name" value="RuvC"/>
    <property type="match status" value="1"/>
</dbReference>
<evidence type="ECO:0000256" key="7">
    <source>
        <dbReference type="ARBA" id="ARBA00022801"/>
    </source>
</evidence>
<evidence type="ECO:0000256" key="14">
    <source>
        <dbReference type="NCBIfam" id="TIGR00228"/>
    </source>
</evidence>
<dbReference type="EC" id="3.1.21.10" evidence="13 14"/>
<dbReference type="GO" id="GO:0003677">
    <property type="term" value="F:DNA binding"/>
    <property type="evidence" value="ECO:0007669"/>
    <property type="project" value="UniProtKB-KW"/>
</dbReference>
<dbReference type="NCBIfam" id="TIGR00228">
    <property type="entry name" value="ruvC"/>
    <property type="match status" value="1"/>
</dbReference>
<dbReference type="HAMAP" id="MF_00034">
    <property type="entry name" value="RuvC"/>
    <property type="match status" value="1"/>
</dbReference>
<keyword evidence="7 13" id="KW-0378">Hydrolase</keyword>
<dbReference type="Proteomes" id="UP000192738">
    <property type="component" value="Unassembled WGS sequence"/>
</dbReference>
<feature type="binding site" evidence="13">
    <location>
        <position position="7"/>
    </location>
    <ligand>
        <name>Mg(2+)</name>
        <dbReference type="ChEBI" id="CHEBI:18420"/>
        <label>1</label>
    </ligand>
</feature>
<evidence type="ECO:0000256" key="10">
    <source>
        <dbReference type="ARBA" id="ARBA00023172"/>
    </source>
</evidence>
<dbReference type="PANTHER" id="PTHR30194:SF3">
    <property type="entry name" value="CROSSOVER JUNCTION ENDODEOXYRIBONUCLEASE RUVC"/>
    <property type="match status" value="1"/>
</dbReference>
<keyword evidence="11 13" id="KW-0234">DNA repair</keyword>
<keyword evidence="4 13" id="KW-0479">Metal-binding</keyword>
<gene>
    <name evidence="13" type="primary">ruvC</name>
    <name evidence="15" type="ORF">SAMN04488500_105291</name>
</gene>
<dbReference type="NCBIfam" id="NF000711">
    <property type="entry name" value="PRK00039.2-1"/>
    <property type="match status" value="1"/>
</dbReference>
<feature type="binding site" evidence="13">
    <location>
        <position position="140"/>
    </location>
    <ligand>
        <name>Mg(2+)</name>
        <dbReference type="ChEBI" id="CHEBI:18420"/>
        <label>1</label>
    </ligand>
</feature>
<dbReference type="FunFam" id="3.30.420.10:FF:000002">
    <property type="entry name" value="Crossover junction endodeoxyribonuclease RuvC"/>
    <property type="match status" value="1"/>
</dbReference>
<dbReference type="Gene3D" id="3.30.420.10">
    <property type="entry name" value="Ribonuclease H-like superfamily/Ribonuclease H"/>
    <property type="match status" value="1"/>
</dbReference>
<evidence type="ECO:0000256" key="8">
    <source>
        <dbReference type="ARBA" id="ARBA00022842"/>
    </source>
</evidence>
<dbReference type="AlphaFoldDB" id="A0A1W2AHC0"/>
<keyword evidence="3 13" id="KW-0540">Nuclease</keyword>
<reference evidence="15 16" key="1">
    <citation type="submission" date="2017-04" db="EMBL/GenBank/DDBJ databases">
        <authorList>
            <person name="Afonso C.L."/>
            <person name="Miller P.J."/>
            <person name="Scott M.A."/>
            <person name="Spackman E."/>
            <person name="Goraichik I."/>
            <person name="Dimitrov K.M."/>
            <person name="Suarez D.L."/>
            <person name="Swayne D.E."/>
        </authorList>
    </citation>
    <scope>NUCLEOTIDE SEQUENCE [LARGE SCALE GENOMIC DNA]</scope>
    <source>
        <strain evidence="15 16">DSM 5090</strain>
    </source>
</reference>
<dbReference type="CDD" id="cd16962">
    <property type="entry name" value="RuvC"/>
    <property type="match status" value="1"/>
</dbReference>
<evidence type="ECO:0000256" key="1">
    <source>
        <dbReference type="ARBA" id="ARBA00009518"/>
    </source>
</evidence>
<dbReference type="GO" id="GO:0006281">
    <property type="term" value="P:DNA repair"/>
    <property type="evidence" value="ECO:0007669"/>
    <property type="project" value="UniProtKB-UniRule"/>
</dbReference>
<dbReference type="InterPro" id="IPR036397">
    <property type="entry name" value="RNaseH_sf"/>
</dbReference>
<dbReference type="PROSITE" id="PS01321">
    <property type="entry name" value="RUVC"/>
    <property type="match status" value="1"/>
</dbReference>
<comment type="cofactor">
    <cofactor evidence="13">
        <name>Mg(2+)</name>
        <dbReference type="ChEBI" id="CHEBI:18420"/>
    </cofactor>
    <text evidence="13">Binds 2 Mg(2+) ion per subunit.</text>
</comment>
<dbReference type="EMBL" id="FWXI01000005">
    <property type="protein sequence ID" value="SMC59970.1"/>
    <property type="molecule type" value="Genomic_DNA"/>
</dbReference>
<evidence type="ECO:0000256" key="12">
    <source>
        <dbReference type="ARBA" id="ARBA00029354"/>
    </source>
</evidence>
<comment type="subunit">
    <text evidence="13">Homodimer which binds Holliday junction (HJ) DNA. The HJ becomes 2-fold symmetrical on binding to RuvC with unstacked arms; it has a different conformation from HJ DNA in complex with RuvA. In the full resolvosome a probable DNA-RuvA(4)-RuvB(12)-RuvC(2) complex forms which resolves the HJ.</text>
</comment>
<evidence type="ECO:0000256" key="2">
    <source>
        <dbReference type="ARBA" id="ARBA00022490"/>
    </source>
</evidence>
<feature type="binding site" evidence="13">
    <location>
        <position position="67"/>
    </location>
    <ligand>
        <name>Mg(2+)</name>
        <dbReference type="ChEBI" id="CHEBI:18420"/>
        <label>2</label>
    </ligand>
</feature>
<comment type="catalytic activity">
    <reaction evidence="12 13">
        <text>Endonucleolytic cleavage at a junction such as a reciprocal single-stranded crossover between two homologous DNA duplexes (Holliday junction).</text>
        <dbReference type="EC" id="3.1.21.10"/>
    </reaction>
</comment>
<keyword evidence="8 13" id="KW-0460">Magnesium</keyword>
<evidence type="ECO:0000313" key="15">
    <source>
        <dbReference type="EMBL" id="SMC59970.1"/>
    </source>
</evidence>
<evidence type="ECO:0000256" key="3">
    <source>
        <dbReference type="ARBA" id="ARBA00022722"/>
    </source>
</evidence>
<name>A0A1W2AHC0_9FIRM</name>
<evidence type="ECO:0000256" key="4">
    <source>
        <dbReference type="ARBA" id="ARBA00022723"/>
    </source>
</evidence>
<dbReference type="GO" id="GO:0000287">
    <property type="term" value="F:magnesium ion binding"/>
    <property type="evidence" value="ECO:0007669"/>
    <property type="project" value="UniProtKB-UniRule"/>
</dbReference>
<protein>
    <recommendedName>
        <fullName evidence="13 14">Crossover junction endodeoxyribonuclease RuvC</fullName>
        <ecNumber evidence="13 14">3.1.21.10</ecNumber>
    </recommendedName>
    <alternativeName>
        <fullName evidence="13">Holliday junction nuclease RuvC</fullName>
    </alternativeName>
    <alternativeName>
        <fullName evidence="13">Holliday junction resolvase RuvC</fullName>
    </alternativeName>
</protein>
<organism evidence="15 16">
    <name type="scientific">Sporomusa malonica</name>
    <dbReference type="NCBI Taxonomy" id="112901"/>
    <lineage>
        <taxon>Bacteria</taxon>
        <taxon>Bacillati</taxon>
        <taxon>Bacillota</taxon>
        <taxon>Negativicutes</taxon>
        <taxon>Selenomonadales</taxon>
        <taxon>Sporomusaceae</taxon>
        <taxon>Sporomusa</taxon>
    </lineage>
</organism>
<accession>A0A1W2AHC0</accession>
<sequence>MIALGIDPGTAICGYGLVETQGSKLKPLTYGVIETTPDMEGAMRLRKIHQEIDLLIKQYKPDIMGVEQLFMNKNVRTVMAVGQARGVILLAAAQNELKLAEFTPLQVKQAVTGYGKATKEQVIYMTQRLLNLPSKPHPDDAADALAVAICTIHCGSINRVRITNDRLC</sequence>
<dbReference type="SUPFAM" id="SSF53098">
    <property type="entry name" value="Ribonuclease H-like"/>
    <property type="match status" value="1"/>
</dbReference>
<dbReference type="GO" id="GO:0008821">
    <property type="term" value="F:crossover junction DNA endonuclease activity"/>
    <property type="evidence" value="ECO:0007669"/>
    <property type="project" value="UniProtKB-UniRule"/>
</dbReference>
<keyword evidence="6 13" id="KW-0227">DNA damage</keyword>
<feature type="active site" evidence="13">
    <location>
        <position position="7"/>
    </location>
</feature>
<dbReference type="RefSeq" id="WP_084575200.1">
    <property type="nucleotide sequence ID" value="NZ_CP155572.1"/>
</dbReference>
<dbReference type="GO" id="GO:0005737">
    <property type="term" value="C:cytoplasm"/>
    <property type="evidence" value="ECO:0007669"/>
    <property type="project" value="UniProtKB-SubCell"/>
</dbReference>
<keyword evidence="2 13" id="KW-0963">Cytoplasm</keyword>
<evidence type="ECO:0000256" key="13">
    <source>
        <dbReference type="HAMAP-Rule" id="MF_00034"/>
    </source>
</evidence>
<keyword evidence="10 13" id="KW-0233">DNA recombination</keyword>